<dbReference type="EMBL" id="JACTAG010000001">
    <property type="protein sequence ID" value="MBD3662316.1"/>
    <property type="molecule type" value="Genomic_DNA"/>
</dbReference>
<dbReference type="Proteomes" id="UP000635142">
    <property type="component" value="Unassembled WGS sequence"/>
</dbReference>
<keyword evidence="1" id="KW-1133">Transmembrane helix</keyword>
<evidence type="ECO:0000313" key="3">
    <source>
        <dbReference type="Proteomes" id="UP000635142"/>
    </source>
</evidence>
<protein>
    <submittedName>
        <fullName evidence="2">Uncharacterized protein</fullName>
    </submittedName>
</protein>
<reference evidence="2" key="1">
    <citation type="submission" date="2020-08" db="EMBL/GenBank/DDBJ databases">
        <title>Sulfitobacter aestuariivivens sp. nov., isolated from a tidal flat.</title>
        <authorList>
            <person name="Park S."/>
            <person name="Yoon J.-H."/>
        </authorList>
    </citation>
    <scope>NUCLEOTIDE SEQUENCE</scope>
    <source>
        <strain evidence="2">TSTF-M16</strain>
    </source>
</reference>
<sequence length="190" mass="22037">MNYLGLSRHHDYRNKVPVYYEMPKLMLAMVVISLVAMTLIGLFLCFIGLFLEGRFGLDVLLGLGLIGVSYLTARAVLLQPLRLYPDHLVVRKFSTRDLKIRFDELSRFDLRLRRVTHRDADGMRMGPDTIAEILVPIYKEGGERRFHKVKLPQSQGGNTAFLTALRQESDVEIRRIPGVPERTWWQRLLR</sequence>
<accession>A0A927D0R7</accession>
<feature type="transmembrane region" description="Helical" evidence="1">
    <location>
        <begin position="25"/>
        <end position="51"/>
    </location>
</feature>
<keyword evidence="3" id="KW-1185">Reference proteome</keyword>
<dbReference type="AlphaFoldDB" id="A0A927D0R7"/>
<comment type="caution">
    <text evidence="2">The sequence shown here is derived from an EMBL/GenBank/DDBJ whole genome shotgun (WGS) entry which is preliminary data.</text>
</comment>
<evidence type="ECO:0000256" key="1">
    <source>
        <dbReference type="SAM" id="Phobius"/>
    </source>
</evidence>
<keyword evidence="1" id="KW-0472">Membrane</keyword>
<proteinExistence type="predicted"/>
<feature type="transmembrane region" description="Helical" evidence="1">
    <location>
        <begin position="57"/>
        <end position="77"/>
    </location>
</feature>
<organism evidence="2 3">
    <name type="scientific">Sulfitobacter aestuariivivens</name>
    <dbReference type="NCBI Taxonomy" id="2766981"/>
    <lineage>
        <taxon>Bacteria</taxon>
        <taxon>Pseudomonadati</taxon>
        <taxon>Pseudomonadota</taxon>
        <taxon>Alphaproteobacteria</taxon>
        <taxon>Rhodobacterales</taxon>
        <taxon>Roseobacteraceae</taxon>
        <taxon>Sulfitobacter</taxon>
    </lineage>
</organism>
<name>A0A927D0R7_9RHOB</name>
<keyword evidence="1" id="KW-0812">Transmembrane</keyword>
<gene>
    <name evidence="2" type="ORF">H9Q16_00110</name>
</gene>
<evidence type="ECO:0000313" key="2">
    <source>
        <dbReference type="EMBL" id="MBD3662316.1"/>
    </source>
</evidence>
<dbReference type="RefSeq" id="WP_191073363.1">
    <property type="nucleotide sequence ID" value="NZ_JACTAG010000001.1"/>
</dbReference>